<evidence type="ECO:0000313" key="1">
    <source>
        <dbReference type="EMBL" id="KAI4315094.1"/>
    </source>
</evidence>
<proteinExistence type="predicted"/>
<keyword evidence="2" id="KW-1185">Reference proteome</keyword>
<evidence type="ECO:0000313" key="2">
    <source>
        <dbReference type="Proteomes" id="UP000828941"/>
    </source>
</evidence>
<gene>
    <name evidence="1" type="ORF">L6164_027940</name>
</gene>
<dbReference type="EMBL" id="CM039436">
    <property type="protein sequence ID" value="KAI4315094.1"/>
    <property type="molecule type" value="Genomic_DNA"/>
</dbReference>
<sequence length="421" mass="45796">MELQLAVKGFDVVQKRKKWIFMLAAVGFTSYSAYKVYHAPSVARKRKKLSKLLGAFISVAEAVSESAETIGVVSRDMKEFLQSDSDQVPNSVKQISKITRSDEFSDSLISFTQAVTVGALRGYQSMNQTDRDQSTTDSSFVDRVVDKLFSPAGSGFASVVVGSFARNLVLALFSDGHSGGESNPSNSTRVRHLGSNVDPGSTWVDVVCGDKCSELVGNCVQLFVSTAVAVYLDKTMDINTYDDFFSGLTNPKHGTKVKDMLVSVCNNAIETLVKTSHQVLTSSNPDVNSSSTSYLLIEESPTPARIKDVGEETSSLELGGNHSGEEKESGWLSKFSSTLAVPSNRRLVLDMTGRVTFETVRSFMEFLLETFCASLKRRADIVLEAVIELVRYVAAKSSVIMTICLSLCLHIMGGAWAFIPA</sequence>
<reference evidence="1 2" key="1">
    <citation type="journal article" date="2022" name="DNA Res.">
        <title>Chromosomal-level genome assembly of the orchid tree Bauhinia variegata (Leguminosae; Cercidoideae) supports the allotetraploid origin hypothesis of Bauhinia.</title>
        <authorList>
            <person name="Zhong Y."/>
            <person name="Chen Y."/>
            <person name="Zheng D."/>
            <person name="Pang J."/>
            <person name="Liu Y."/>
            <person name="Luo S."/>
            <person name="Meng S."/>
            <person name="Qian L."/>
            <person name="Wei D."/>
            <person name="Dai S."/>
            <person name="Zhou R."/>
        </authorList>
    </citation>
    <scope>NUCLEOTIDE SEQUENCE [LARGE SCALE GENOMIC DNA]</scope>
    <source>
        <strain evidence="1">BV-YZ2020</strain>
    </source>
</reference>
<organism evidence="1 2">
    <name type="scientific">Bauhinia variegata</name>
    <name type="common">Purple orchid tree</name>
    <name type="synonym">Phanera variegata</name>
    <dbReference type="NCBI Taxonomy" id="167791"/>
    <lineage>
        <taxon>Eukaryota</taxon>
        <taxon>Viridiplantae</taxon>
        <taxon>Streptophyta</taxon>
        <taxon>Embryophyta</taxon>
        <taxon>Tracheophyta</taxon>
        <taxon>Spermatophyta</taxon>
        <taxon>Magnoliopsida</taxon>
        <taxon>eudicotyledons</taxon>
        <taxon>Gunneridae</taxon>
        <taxon>Pentapetalae</taxon>
        <taxon>rosids</taxon>
        <taxon>fabids</taxon>
        <taxon>Fabales</taxon>
        <taxon>Fabaceae</taxon>
        <taxon>Cercidoideae</taxon>
        <taxon>Cercideae</taxon>
        <taxon>Bauhiniinae</taxon>
        <taxon>Bauhinia</taxon>
    </lineage>
</organism>
<comment type="caution">
    <text evidence="1">The sequence shown here is derived from an EMBL/GenBank/DDBJ whole genome shotgun (WGS) entry which is preliminary data.</text>
</comment>
<dbReference type="Proteomes" id="UP000828941">
    <property type="component" value="Chromosome 11"/>
</dbReference>
<accession>A0ACB9LW36</accession>
<name>A0ACB9LW36_BAUVA</name>
<protein>
    <submittedName>
        <fullName evidence="1">Uncharacterized protein</fullName>
    </submittedName>
</protein>